<accession>A0AAD9GGJ4</accession>
<evidence type="ECO:0000313" key="1">
    <source>
        <dbReference type="EMBL" id="KAK1938012.1"/>
    </source>
</evidence>
<evidence type="ECO:0000313" key="2">
    <source>
        <dbReference type="Proteomes" id="UP001259832"/>
    </source>
</evidence>
<reference evidence="1" key="1">
    <citation type="submission" date="2023-08" db="EMBL/GenBank/DDBJ databases">
        <title>Reference Genome Resource for the Citrus Pathogen Phytophthora citrophthora.</title>
        <authorList>
            <person name="Moller H."/>
            <person name="Coetzee B."/>
            <person name="Rose L.J."/>
            <person name="Van Niekerk J.M."/>
        </authorList>
    </citation>
    <scope>NUCLEOTIDE SEQUENCE</scope>
    <source>
        <strain evidence="1">STE-U-9442</strain>
    </source>
</reference>
<dbReference type="EMBL" id="JASMQC010000018">
    <property type="protein sequence ID" value="KAK1938012.1"/>
    <property type="molecule type" value="Genomic_DNA"/>
</dbReference>
<gene>
    <name evidence="1" type="ORF">P3T76_009162</name>
</gene>
<proteinExistence type="predicted"/>
<sequence length="85" mass="9217">MRKRRMQQCDSRDYPAGAGVAYSQQPVYAPGGYAQQGYAQQGYAQQGYAPGMYAQPVYAQGGYAQPTHVQPNNVLLLPAQTTTDA</sequence>
<organism evidence="1 2">
    <name type="scientific">Phytophthora citrophthora</name>
    <dbReference type="NCBI Taxonomy" id="4793"/>
    <lineage>
        <taxon>Eukaryota</taxon>
        <taxon>Sar</taxon>
        <taxon>Stramenopiles</taxon>
        <taxon>Oomycota</taxon>
        <taxon>Peronosporomycetes</taxon>
        <taxon>Peronosporales</taxon>
        <taxon>Peronosporaceae</taxon>
        <taxon>Phytophthora</taxon>
    </lineage>
</organism>
<protein>
    <submittedName>
        <fullName evidence="1">Uncharacterized protein</fullName>
    </submittedName>
</protein>
<dbReference type="Proteomes" id="UP001259832">
    <property type="component" value="Unassembled WGS sequence"/>
</dbReference>
<name>A0AAD9GGJ4_9STRA</name>
<dbReference type="AlphaFoldDB" id="A0AAD9GGJ4"/>
<comment type="caution">
    <text evidence="1">The sequence shown here is derived from an EMBL/GenBank/DDBJ whole genome shotgun (WGS) entry which is preliminary data.</text>
</comment>
<keyword evidence="2" id="KW-1185">Reference proteome</keyword>